<reference evidence="8 9" key="1">
    <citation type="submission" date="2018-08" db="EMBL/GenBank/DDBJ databases">
        <title>A genome reference for cultivated species of the human gut microbiota.</title>
        <authorList>
            <person name="Zou Y."/>
            <person name="Xue W."/>
            <person name="Luo G."/>
        </authorList>
    </citation>
    <scope>NUCLEOTIDE SEQUENCE [LARGE SCALE GENOMIC DNA]</scope>
    <source>
        <strain evidence="4 9">AF19-4AC</strain>
        <strain evidence="7 12">AF31-13BH</strain>
        <strain evidence="6 10">AM37-5</strain>
        <strain evidence="5 11">AM42-8</strain>
        <strain evidence="3 8">OM03-2</strain>
    </source>
</reference>
<evidence type="ECO:0000313" key="9">
    <source>
        <dbReference type="Proteomes" id="UP000283630"/>
    </source>
</evidence>
<dbReference type="InterPro" id="IPR004026">
    <property type="entry name" value="Ada_DNA_repair_Zn-bd"/>
</dbReference>
<dbReference type="Proteomes" id="UP000283630">
    <property type="component" value="Unassembled WGS sequence"/>
</dbReference>
<dbReference type="Proteomes" id="UP000284742">
    <property type="component" value="Unassembled WGS sequence"/>
</dbReference>
<dbReference type="Proteomes" id="UP000285652">
    <property type="component" value="Unassembled WGS sequence"/>
</dbReference>
<dbReference type="GO" id="GO:0003677">
    <property type="term" value="F:DNA binding"/>
    <property type="evidence" value="ECO:0007669"/>
    <property type="project" value="InterPro"/>
</dbReference>
<dbReference type="Pfam" id="PF02805">
    <property type="entry name" value="Ada_Zn_binding"/>
    <property type="match status" value="1"/>
</dbReference>
<evidence type="ECO:0000313" key="4">
    <source>
        <dbReference type="EMBL" id="RGT06996.1"/>
    </source>
</evidence>
<evidence type="ECO:0000313" key="11">
    <source>
        <dbReference type="Proteomes" id="UP000285642"/>
    </source>
</evidence>
<dbReference type="RefSeq" id="WP_117605973.1">
    <property type="nucleotide sequence ID" value="NZ_QRQQ01000001.1"/>
</dbReference>
<accession>A0A3E5EWW3</accession>
<dbReference type="EMBL" id="QSFS01000005">
    <property type="protein sequence ID" value="RHA70981.1"/>
    <property type="molecule type" value="Genomic_DNA"/>
</dbReference>
<dbReference type="GO" id="GO:0006355">
    <property type="term" value="P:regulation of DNA-templated transcription"/>
    <property type="evidence" value="ECO:0007669"/>
    <property type="project" value="InterPro"/>
</dbReference>
<evidence type="ECO:0000313" key="3">
    <source>
        <dbReference type="EMBL" id="RGN93308.1"/>
    </source>
</evidence>
<dbReference type="GO" id="GO:0008168">
    <property type="term" value="F:methyltransferase activity"/>
    <property type="evidence" value="ECO:0007669"/>
    <property type="project" value="InterPro"/>
</dbReference>
<gene>
    <name evidence="6" type="ORF">DW860_11105</name>
    <name evidence="5" type="ORF">DW924_05570</name>
    <name evidence="4" type="ORF">DWX53_13840</name>
    <name evidence="7" type="ORF">DWZ24_02105</name>
    <name evidence="3" type="ORF">DXB36_03025</name>
</gene>
<proteinExistence type="predicted"/>
<evidence type="ECO:0000313" key="7">
    <source>
        <dbReference type="EMBL" id="RHN19354.1"/>
    </source>
</evidence>
<evidence type="ECO:0000313" key="5">
    <source>
        <dbReference type="EMBL" id="RHA70981.1"/>
    </source>
</evidence>
<dbReference type="EMBL" id="QRWH01000018">
    <property type="protein sequence ID" value="RGT06996.1"/>
    <property type="molecule type" value="Genomic_DNA"/>
</dbReference>
<feature type="domain" description="Ada DNA repair metal-binding" evidence="2">
    <location>
        <begin position="6"/>
        <end position="69"/>
    </location>
</feature>
<comment type="caution">
    <text evidence="3">The sequence shown here is derived from an EMBL/GenBank/DDBJ whole genome shotgun (WGS) entry which is preliminary data.</text>
</comment>
<name>A0A3E5EWW3_9FIRM</name>
<protein>
    <recommendedName>
        <fullName evidence="2">Ada DNA repair metal-binding domain-containing protein</fullName>
    </recommendedName>
</protein>
<organism evidence="3 8">
    <name type="scientific">Dorea formicigenerans</name>
    <dbReference type="NCBI Taxonomy" id="39486"/>
    <lineage>
        <taxon>Bacteria</taxon>
        <taxon>Bacillati</taxon>
        <taxon>Bacillota</taxon>
        <taxon>Clostridia</taxon>
        <taxon>Lachnospirales</taxon>
        <taxon>Lachnospiraceae</taxon>
        <taxon>Dorea</taxon>
    </lineage>
</organism>
<dbReference type="AlphaFoldDB" id="A0A3E5EWW3"/>
<dbReference type="Gene3D" id="3.40.10.10">
    <property type="entry name" value="DNA Methylphosphotriester Repair Domain"/>
    <property type="match status" value="1"/>
</dbReference>
<dbReference type="SUPFAM" id="SSF57884">
    <property type="entry name" value="Ada DNA repair protein, N-terminal domain (N-Ada 10)"/>
    <property type="match status" value="1"/>
</dbReference>
<dbReference type="GO" id="GO:0008270">
    <property type="term" value="F:zinc ion binding"/>
    <property type="evidence" value="ECO:0007669"/>
    <property type="project" value="InterPro"/>
</dbReference>
<dbReference type="EMBL" id="QSHK01000008">
    <property type="protein sequence ID" value="RHC05556.1"/>
    <property type="molecule type" value="Genomic_DNA"/>
</dbReference>
<dbReference type="GO" id="GO:0006281">
    <property type="term" value="P:DNA repair"/>
    <property type="evidence" value="ECO:0007669"/>
    <property type="project" value="InterPro"/>
</dbReference>
<evidence type="ECO:0000313" key="8">
    <source>
        <dbReference type="Proteomes" id="UP000260841"/>
    </source>
</evidence>
<dbReference type="EMBL" id="QRQQ01000001">
    <property type="protein sequence ID" value="RHN19354.1"/>
    <property type="molecule type" value="Genomic_DNA"/>
</dbReference>
<dbReference type="Proteomes" id="UP000260841">
    <property type="component" value="Unassembled WGS sequence"/>
</dbReference>
<evidence type="ECO:0000259" key="2">
    <source>
        <dbReference type="Pfam" id="PF02805"/>
    </source>
</evidence>
<evidence type="ECO:0000313" key="6">
    <source>
        <dbReference type="EMBL" id="RHC05556.1"/>
    </source>
</evidence>
<dbReference type="InterPro" id="IPR035451">
    <property type="entry name" value="Ada-like_dom_sf"/>
</dbReference>
<evidence type="ECO:0000313" key="10">
    <source>
        <dbReference type="Proteomes" id="UP000284742"/>
    </source>
</evidence>
<evidence type="ECO:0000256" key="1">
    <source>
        <dbReference type="ARBA" id="ARBA00023159"/>
    </source>
</evidence>
<sequence>MEREEKIKAVKNKDKRYDGQFFVAVKSTKIVCCPSCSSRTPLEKNIVFFDTLEEALINGYRPCKRCKPEMI</sequence>
<dbReference type="Proteomes" id="UP000285642">
    <property type="component" value="Unassembled WGS sequence"/>
</dbReference>
<evidence type="ECO:0000313" key="12">
    <source>
        <dbReference type="Proteomes" id="UP000285652"/>
    </source>
</evidence>
<dbReference type="EMBL" id="QSVB01000002">
    <property type="protein sequence ID" value="RGN93308.1"/>
    <property type="molecule type" value="Genomic_DNA"/>
</dbReference>
<keyword evidence="1" id="KW-0010">Activator</keyword>